<accession>A0A0D0HVM0</accession>
<feature type="coiled-coil region" evidence="1">
    <location>
        <begin position="6"/>
        <end position="40"/>
    </location>
</feature>
<feature type="coiled-coil region" evidence="1">
    <location>
        <begin position="151"/>
        <end position="178"/>
    </location>
</feature>
<reference evidence="2 3" key="1">
    <citation type="submission" date="2015-01" db="EMBL/GenBank/DDBJ databases">
        <title>Genome sequence of Anoxybacillus ayderensis strain AB04.</title>
        <authorList>
            <person name="Belduz A.O."/>
            <person name="Canakci S."/>
            <person name="Chan K.-G."/>
            <person name="Kahar U.M."/>
            <person name="Yaakob A.S."/>
            <person name="Chan C.S."/>
            <person name="Goh K.M."/>
        </authorList>
    </citation>
    <scope>NUCLEOTIDE SEQUENCE [LARGE SCALE GENOMIC DNA]</scope>
    <source>
        <strain evidence="2 3">AB04</strain>
    </source>
</reference>
<dbReference type="AlphaFoldDB" id="A0A0D0HVM0"/>
<keyword evidence="3" id="KW-1185">Reference proteome</keyword>
<dbReference type="Proteomes" id="UP000032047">
    <property type="component" value="Unassembled WGS sequence"/>
</dbReference>
<comment type="caution">
    <text evidence="2">The sequence shown here is derived from an EMBL/GenBank/DDBJ whole genome shotgun (WGS) entry which is preliminary data.</text>
</comment>
<proteinExistence type="predicted"/>
<dbReference type="EMBL" id="JXTG01000003">
    <property type="protein sequence ID" value="KIP21793.1"/>
    <property type="molecule type" value="Genomic_DNA"/>
</dbReference>
<dbReference type="InterPro" id="IPR019673">
    <property type="entry name" value="Spore_germination_GerPC"/>
</dbReference>
<dbReference type="Pfam" id="PF10737">
    <property type="entry name" value="GerPC"/>
    <property type="match status" value="1"/>
</dbReference>
<dbReference type="PATRIC" id="fig|265546.4.peg.1018"/>
<organism evidence="2 3">
    <name type="scientific">Anoxybacillus ayderensis</name>
    <dbReference type="NCBI Taxonomy" id="265546"/>
    <lineage>
        <taxon>Bacteria</taxon>
        <taxon>Bacillati</taxon>
        <taxon>Bacillota</taxon>
        <taxon>Bacilli</taxon>
        <taxon>Bacillales</taxon>
        <taxon>Anoxybacillaceae</taxon>
        <taxon>Anoxybacillus</taxon>
    </lineage>
</organism>
<keyword evidence="1" id="KW-0175">Coiled coil</keyword>
<protein>
    <submittedName>
        <fullName evidence="2">Putative spore germination protein gerPC</fullName>
    </submittedName>
</protein>
<sequence>MWHDYFKQLEAYLKWQQQKMQSLEQAIHDLQQQYEQLKKKPRTTIEKIEYHFDQLKVETLEGTLNIGLNPATFGEDTIENFAVPKTQTIIPQPTPQPTPLFRNIQTAVHSYLKEEGEHIIARIEQTYERSLDPTYRQFILQDIARQIDDRIHFYLRQYGESETENEQLQQNIIAYLKRDIEHSIETFLKHLPREETNE</sequence>
<dbReference type="RefSeq" id="WP_042534540.1">
    <property type="nucleotide sequence ID" value="NZ_JXTG01000003.1"/>
</dbReference>
<evidence type="ECO:0000313" key="2">
    <source>
        <dbReference type="EMBL" id="KIP21793.1"/>
    </source>
</evidence>
<name>A0A0D0HVM0_9BACL</name>
<evidence type="ECO:0000256" key="1">
    <source>
        <dbReference type="SAM" id="Coils"/>
    </source>
</evidence>
<evidence type="ECO:0000313" key="3">
    <source>
        <dbReference type="Proteomes" id="UP000032047"/>
    </source>
</evidence>
<gene>
    <name evidence="2" type="ORF">JV16_00993</name>
</gene>